<evidence type="ECO:0000256" key="10">
    <source>
        <dbReference type="SAM" id="Phobius"/>
    </source>
</evidence>
<keyword evidence="7 10" id="KW-0472">Membrane</keyword>
<comment type="subcellular location">
    <subcellularLocation>
        <location evidence="1">Membrane</location>
        <topology evidence="1">Multi-pass membrane protein</topology>
    </subcellularLocation>
</comment>
<dbReference type="GO" id="GO:0005261">
    <property type="term" value="F:monoatomic cation channel activity"/>
    <property type="evidence" value="ECO:0007669"/>
    <property type="project" value="TreeGrafter"/>
</dbReference>
<reference evidence="11" key="1">
    <citation type="submission" date="2023-07" db="EMBL/GenBank/DDBJ databases">
        <title>Chromosome-level Genome Assembly of Striped Snakehead (Channa striata).</title>
        <authorList>
            <person name="Liu H."/>
        </authorList>
    </citation>
    <scope>NUCLEOTIDE SEQUENCE</scope>
    <source>
        <strain evidence="11">Gz</strain>
        <tissue evidence="11">Muscle</tissue>
    </source>
</reference>
<evidence type="ECO:0000256" key="6">
    <source>
        <dbReference type="ARBA" id="ARBA00023065"/>
    </source>
</evidence>
<proteinExistence type="inferred from homology"/>
<name>A0AA88N7N9_CHASR</name>
<dbReference type="Proteomes" id="UP001187415">
    <property type="component" value="Unassembled WGS sequence"/>
</dbReference>
<evidence type="ECO:0000256" key="5">
    <source>
        <dbReference type="ARBA" id="ARBA00022989"/>
    </source>
</evidence>
<accession>A0AA88N7N9</accession>
<dbReference type="Pfam" id="PF14798">
    <property type="entry name" value="Ca_hom_mod"/>
    <property type="match status" value="1"/>
</dbReference>
<feature type="region of interest" description="Disordered" evidence="9">
    <location>
        <begin position="204"/>
        <end position="245"/>
    </location>
</feature>
<feature type="compositionally biased region" description="Basic and acidic residues" evidence="9">
    <location>
        <begin position="234"/>
        <end position="245"/>
    </location>
</feature>
<keyword evidence="12" id="KW-1185">Reference proteome</keyword>
<keyword evidence="3" id="KW-0813">Transport</keyword>
<evidence type="ECO:0000256" key="7">
    <source>
        <dbReference type="ARBA" id="ARBA00023136"/>
    </source>
</evidence>
<dbReference type="AlphaFoldDB" id="A0AA88N7N9"/>
<dbReference type="GO" id="GO:0005886">
    <property type="term" value="C:plasma membrane"/>
    <property type="evidence" value="ECO:0007669"/>
    <property type="project" value="TreeGrafter"/>
</dbReference>
<gene>
    <name evidence="11" type="ORF">Q5P01_007185</name>
</gene>
<dbReference type="GO" id="GO:1904669">
    <property type="term" value="P:ATP export"/>
    <property type="evidence" value="ECO:0007669"/>
    <property type="project" value="UniProtKB-ARBA"/>
</dbReference>
<sequence length="245" mass="27942">MIQLWIDKTVQKVWRHLCSCGCGGRRCCKGFCRFFCLLFYHTVKAALIGLLWVVSLFIDGDFYVCCFNEKHPQLACKAKNNITPEEQESLATLKNQSRIIGFSLLLFIICSAVFMSSWGKRCCKKTKNKRRAVYDKLILKEEKNVLKEILTKAAKDSLTKEINERIQRQDWETCFEAAAKLIDDNTAPIITEKGVNEESIRLMEIQDRSPEGSGKAEAVPSRRVGEVPPGQEEQPVHDDNSDTNF</sequence>
<evidence type="ECO:0000256" key="9">
    <source>
        <dbReference type="SAM" id="MobiDB-lite"/>
    </source>
</evidence>
<feature type="transmembrane region" description="Helical" evidence="10">
    <location>
        <begin position="99"/>
        <end position="119"/>
    </location>
</feature>
<dbReference type="PANTHER" id="PTHR32261:SF1">
    <property type="entry name" value="CALCIUM HOMEOSTASIS MODULATOR PROTEIN"/>
    <property type="match status" value="1"/>
</dbReference>
<feature type="transmembrane region" description="Helical" evidence="10">
    <location>
        <begin position="34"/>
        <end position="54"/>
    </location>
</feature>
<dbReference type="PANTHER" id="PTHR32261">
    <property type="entry name" value="CALCIUM HOMEOSTASIS MODULATOR PROTEIN"/>
    <property type="match status" value="1"/>
</dbReference>
<organism evidence="11 12">
    <name type="scientific">Channa striata</name>
    <name type="common">Snakehead murrel</name>
    <name type="synonym">Ophicephalus striatus</name>
    <dbReference type="NCBI Taxonomy" id="64152"/>
    <lineage>
        <taxon>Eukaryota</taxon>
        <taxon>Metazoa</taxon>
        <taxon>Chordata</taxon>
        <taxon>Craniata</taxon>
        <taxon>Vertebrata</taxon>
        <taxon>Euteleostomi</taxon>
        <taxon>Actinopterygii</taxon>
        <taxon>Neopterygii</taxon>
        <taxon>Teleostei</taxon>
        <taxon>Neoteleostei</taxon>
        <taxon>Acanthomorphata</taxon>
        <taxon>Anabantaria</taxon>
        <taxon>Anabantiformes</taxon>
        <taxon>Channoidei</taxon>
        <taxon>Channidae</taxon>
        <taxon>Channa</taxon>
    </lineage>
</organism>
<evidence type="ECO:0000313" key="12">
    <source>
        <dbReference type="Proteomes" id="UP001187415"/>
    </source>
</evidence>
<keyword evidence="8" id="KW-0407">Ion channel</keyword>
<protein>
    <submittedName>
        <fullName evidence="11">Uncharacterized protein</fullName>
    </submittedName>
</protein>
<evidence type="ECO:0000256" key="2">
    <source>
        <dbReference type="ARBA" id="ARBA00008497"/>
    </source>
</evidence>
<dbReference type="EMBL" id="JAUPFM010000005">
    <property type="protein sequence ID" value="KAK2850909.1"/>
    <property type="molecule type" value="Genomic_DNA"/>
</dbReference>
<comment type="similarity">
    <text evidence="2">Belongs to the CALHM family.</text>
</comment>
<evidence type="ECO:0000256" key="4">
    <source>
        <dbReference type="ARBA" id="ARBA00022692"/>
    </source>
</evidence>
<evidence type="ECO:0000256" key="1">
    <source>
        <dbReference type="ARBA" id="ARBA00004141"/>
    </source>
</evidence>
<dbReference type="InterPro" id="IPR029569">
    <property type="entry name" value="CALHM"/>
</dbReference>
<keyword evidence="4 10" id="KW-0812">Transmembrane</keyword>
<keyword evidence="5 10" id="KW-1133">Transmembrane helix</keyword>
<evidence type="ECO:0000256" key="8">
    <source>
        <dbReference type="ARBA" id="ARBA00023303"/>
    </source>
</evidence>
<comment type="caution">
    <text evidence="11">The sequence shown here is derived from an EMBL/GenBank/DDBJ whole genome shotgun (WGS) entry which is preliminary data.</text>
</comment>
<evidence type="ECO:0000256" key="3">
    <source>
        <dbReference type="ARBA" id="ARBA00022448"/>
    </source>
</evidence>
<evidence type="ECO:0000313" key="11">
    <source>
        <dbReference type="EMBL" id="KAK2850909.1"/>
    </source>
</evidence>
<keyword evidence="6" id="KW-0406">Ion transport</keyword>